<gene>
    <name evidence="2" type="ORF">ACFQ3U_10075</name>
</gene>
<reference evidence="3" key="1">
    <citation type="journal article" date="2019" name="Int. J. Syst. Evol. Microbiol.">
        <title>The Global Catalogue of Microorganisms (GCM) 10K type strain sequencing project: providing services to taxonomists for standard genome sequencing and annotation.</title>
        <authorList>
            <consortium name="The Broad Institute Genomics Platform"/>
            <consortium name="The Broad Institute Genome Sequencing Center for Infectious Disease"/>
            <person name="Wu L."/>
            <person name="Ma J."/>
        </authorList>
    </citation>
    <scope>NUCLEOTIDE SEQUENCE [LARGE SCALE GENOMIC DNA]</scope>
    <source>
        <strain evidence="3">CCUG 50213</strain>
    </source>
</reference>
<accession>A0ABW3TNE5</accession>
<keyword evidence="1" id="KW-0472">Membrane</keyword>
<name>A0ABW3TNE5_9MICO</name>
<comment type="caution">
    <text evidence="2">The sequence shown here is derived from an EMBL/GenBank/DDBJ whole genome shotgun (WGS) entry which is preliminary data.</text>
</comment>
<keyword evidence="3" id="KW-1185">Reference proteome</keyword>
<keyword evidence="2" id="KW-0255">Endonuclease</keyword>
<keyword evidence="1" id="KW-0812">Transmembrane</keyword>
<protein>
    <submittedName>
        <fullName evidence="2">DNA/RNA endonuclease G</fullName>
    </submittedName>
</protein>
<dbReference type="RefSeq" id="WP_343961154.1">
    <property type="nucleotide sequence ID" value="NZ_BAAAKZ010000010.1"/>
</dbReference>
<evidence type="ECO:0000256" key="1">
    <source>
        <dbReference type="SAM" id="Phobius"/>
    </source>
</evidence>
<sequence>MGNAVLTRVVRREMHSPRTAIAVIVLTLVAIAAVYAGTELVLHLLGAKPLLVSPGEATTWLVNLPGDEGSTMIAAGAAVAAAIGLVLIGLAVAPGMRSRHQLGAAAHAVVVDNGVVASAVAERVRRELDLARDGAVVGIGHRSADVTVRPEPGHTVNSSQVRAVAEAALADYGLRPAVRVRARVQSRTHQGGAE</sequence>
<feature type="transmembrane region" description="Helical" evidence="1">
    <location>
        <begin position="21"/>
        <end position="45"/>
    </location>
</feature>
<proteinExistence type="predicted"/>
<dbReference type="GO" id="GO:0004519">
    <property type="term" value="F:endonuclease activity"/>
    <property type="evidence" value="ECO:0007669"/>
    <property type="project" value="UniProtKB-KW"/>
</dbReference>
<keyword evidence="1" id="KW-1133">Transmembrane helix</keyword>
<keyword evidence="2" id="KW-0540">Nuclease</keyword>
<keyword evidence="2" id="KW-0378">Hydrolase</keyword>
<organism evidence="2 3">
    <name type="scientific">Leucobacter albus</name>
    <dbReference type="NCBI Taxonomy" id="272210"/>
    <lineage>
        <taxon>Bacteria</taxon>
        <taxon>Bacillati</taxon>
        <taxon>Actinomycetota</taxon>
        <taxon>Actinomycetes</taxon>
        <taxon>Micrococcales</taxon>
        <taxon>Microbacteriaceae</taxon>
        <taxon>Leucobacter</taxon>
    </lineage>
</organism>
<evidence type="ECO:0000313" key="3">
    <source>
        <dbReference type="Proteomes" id="UP001597181"/>
    </source>
</evidence>
<dbReference type="Proteomes" id="UP001597181">
    <property type="component" value="Unassembled WGS sequence"/>
</dbReference>
<evidence type="ECO:0000313" key="2">
    <source>
        <dbReference type="EMBL" id="MFD1202236.1"/>
    </source>
</evidence>
<feature type="transmembrane region" description="Helical" evidence="1">
    <location>
        <begin position="72"/>
        <end position="93"/>
    </location>
</feature>
<dbReference type="EMBL" id="JBHTLY010000004">
    <property type="protein sequence ID" value="MFD1202236.1"/>
    <property type="molecule type" value="Genomic_DNA"/>
</dbReference>